<dbReference type="SFLD" id="SFLDG01144">
    <property type="entry name" value="C2.B.4:_PGP_Like"/>
    <property type="match status" value="1"/>
</dbReference>
<dbReference type="Gene3D" id="3.30.1240.10">
    <property type="match status" value="1"/>
</dbReference>
<dbReference type="Gene3D" id="3.40.50.1000">
    <property type="entry name" value="HAD superfamily/HAD-like"/>
    <property type="match status" value="1"/>
</dbReference>
<dbReference type="NCBIfam" id="TIGR00099">
    <property type="entry name" value="Cof-subfamily"/>
    <property type="match status" value="1"/>
</dbReference>
<dbReference type="EMBL" id="CAKJTJ010000002">
    <property type="protein sequence ID" value="CAG9619885.1"/>
    <property type="molecule type" value="Genomic_DNA"/>
</dbReference>
<comment type="caution">
    <text evidence="1">The sequence shown here is derived from an EMBL/GenBank/DDBJ whole genome shotgun (WGS) entry which is preliminary data.</text>
</comment>
<accession>A0ABN8AB27</accession>
<name>A0ABN8AB27_9BACI</name>
<dbReference type="SUPFAM" id="SSF56784">
    <property type="entry name" value="HAD-like"/>
    <property type="match status" value="1"/>
</dbReference>
<keyword evidence="2" id="KW-1185">Reference proteome</keyword>
<reference evidence="1 2" key="1">
    <citation type="submission" date="2021-10" db="EMBL/GenBank/DDBJ databases">
        <authorList>
            <person name="Criscuolo A."/>
        </authorList>
    </citation>
    <scope>NUCLEOTIDE SEQUENCE [LARGE SCALE GENOMIC DNA]</scope>
    <source>
        <strain evidence="2">CIP 111883</strain>
    </source>
</reference>
<evidence type="ECO:0000313" key="1">
    <source>
        <dbReference type="EMBL" id="CAG9619885.1"/>
    </source>
</evidence>
<dbReference type="InterPro" id="IPR006379">
    <property type="entry name" value="HAD-SF_hydro_IIB"/>
</dbReference>
<dbReference type="Pfam" id="PF08282">
    <property type="entry name" value="Hydrolase_3"/>
    <property type="match status" value="1"/>
</dbReference>
<dbReference type="RefSeq" id="WP_230499811.1">
    <property type="nucleotide sequence ID" value="NZ_CAKJTJ010000002.1"/>
</dbReference>
<dbReference type="NCBIfam" id="TIGR01484">
    <property type="entry name" value="HAD-SF-IIB"/>
    <property type="match status" value="1"/>
</dbReference>
<dbReference type="PROSITE" id="PS01229">
    <property type="entry name" value="COF_2"/>
    <property type="match status" value="1"/>
</dbReference>
<dbReference type="PANTHER" id="PTHR10000">
    <property type="entry name" value="PHOSPHOSERINE PHOSPHATASE"/>
    <property type="match status" value="1"/>
</dbReference>
<dbReference type="CDD" id="cd07517">
    <property type="entry name" value="HAD_HPP"/>
    <property type="match status" value="1"/>
</dbReference>
<dbReference type="PROSITE" id="PS01228">
    <property type="entry name" value="COF_1"/>
    <property type="match status" value="1"/>
</dbReference>
<dbReference type="SFLD" id="SFLDG01140">
    <property type="entry name" value="C2.B:_Phosphomannomutase_and_P"/>
    <property type="match status" value="1"/>
</dbReference>
<dbReference type="Proteomes" id="UP000789833">
    <property type="component" value="Unassembled WGS sequence"/>
</dbReference>
<dbReference type="GO" id="GO:0016853">
    <property type="term" value="F:isomerase activity"/>
    <property type="evidence" value="ECO:0007669"/>
    <property type="project" value="UniProtKB-KW"/>
</dbReference>
<dbReference type="InterPro" id="IPR036412">
    <property type="entry name" value="HAD-like_sf"/>
</dbReference>
<keyword evidence="1" id="KW-0413">Isomerase</keyword>
<gene>
    <name evidence="1" type="ORF">BACCIP111883_00653</name>
</gene>
<protein>
    <submittedName>
        <fullName evidence="1">Bifunctional phosphatase/peptidyl-prolyl cis-trans isomerase</fullName>
    </submittedName>
</protein>
<evidence type="ECO:0000313" key="2">
    <source>
        <dbReference type="Proteomes" id="UP000789833"/>
    </source>
</evidence>
<dbReference type="PANTHER" id="PTHR10000:SF25">
    <property type="entry name" value="PHOSPHATASE YKRA-RELATED"/>
    <property type="match status" value="1"/>
</dbReference>
<dbReference type="InterPro" id="IPR000150">
    <property type="entry name" value="Cof"/>
</dbReference>
<organism evidence="1 2">
    <name type="scientific">Sutcliffiella rhizosphaerae</name>
    <dbReference type="NCBI Taxonomy" id="2880967"/>
    <lineage>
        <taxon>Bacteria</taxon>
        <taxon>Bacillati</taxon>
        <taxon>Bacillota</taxon>
        <taxon>Bacilli</taxon>
        <taxon>Bacillales</taxon>
        <taxon>Bacillaceae</taxon>
        <taxon>Sutcliffiella</taxon>
    </lineage>
</organism>
<dbReference type="InterPro" id="IPR023214">
    <property type="entry name" value="HAD_sf"/>
</dbReference>
<sequence>MENEKKIVFFDIDGTLLNHEKELPQSTKDAIKELKDQGVYVAIATGRAPFMFEDLREELDIQSYVSFNGQYVVFEGEVIYKNPLDPNKMRTLLQFSEKMQHPLVFMNHETMKANVENHFYIHESMGSLKFTHPEFGPSFLDETEIYQALLFIEDNDQQTYVKEYGDFHFIRWHQYSTDILPKGGSKAIGIQRMLEKIPFKKENVYAFGDGLNDVEMISFVANGVAMGNSHPELLKVAKHVTKDVGEDGIWHGLNSFGLIKQKA</sequence>
<proteinExistence type="predicted"/>
<dbReference type="SFLD" id="SFLDS00003">
    <property type="entry name" value="Haloacid_Dehalogenase"/>
    <property type="match status" value="1"/>
</dbReference>